<dbReference type="InterPro" id="IPR005829">
    <property type="entry name" value="Sugar_transporter_CS"/>
</dbReference>
<dbReference type="GO" id="GO:0022857">
    <property type="term" value="F:transmembrane transporter activity"/>
    <property type="evidence" value="ECO:0007669"/>
    <property type="project" value="InterPro"/>
</dbReference>
<feature type="transmembrane region" description="Helical" evidence="9">
    <location>
        <begin position="114"/>
        <end position="136"/>
    </location>
</feature>
<feature type="transmembrane region" description="Helical" evidence="9">
    <location>
        <begin position="389"/>
        <end position="407"/>
    </location>
</feature>
<gene>
    <name evidence="11" type="ORF">WA026_000023</name>
</gene>
<feature type="transmembrane region" description="Helical" evidence="9">
    <location>
        <begin position="289"/>
        <end position="311"/>
    </location>
</feature>
<keyword evidence="6 9" id="KW-1133">Transmembrane helix</keyword>
<evidence type="ECO:0000313" key="11">
    <source>
        <dbReference type="EMBL" id="KAK9887702.1"/>
    </source>
</evidence>
<dbReference type="PROSITE" id="PS50850">
    <property type="entry name" value="MFS"/>
    <property type="match status" value="1"/>
</dbReference>
<evidence type="ECO:0000256" key="7">
    <source>
        <dbReference type="ARBA" id="ARBA00023136"/>
    </source>
</evidence>
<dbReference type="InterPro" id="IPR005828">
    <property type="entry name" value="MFS_sugar_transport-like"/>
</dbReference>
<feature type="transmembrane region" description="Helical" evidence="9">
    <location>
        <begin position="413"/>
        <end position="436"/>
    </location>
</feature>
<comment type="caution">
    <text evidence="11">The sequence shown here is derived from an EMBL/GenBank/DDBJ whole genome shotgun (WGS) entry which is preliminary data.</text>
</comment>
<proteinExistence type="predicted"/>
<accession>A0AAW1V5Y0</accession>
<keyword evidence="7 9" id="KW-0472">Membrane</keyword>
<dbReference type="PROSITE" id="PS00217">
    <property type="entry name" value="SUGAR_TRANSPORT_2"/>
    <property type="match status" value="1"/>
</dbReference>
<feature type="transmembrane region" description="Helical" evidence="9">
    <location>
        <begin position="256"/>
        <end position="277"/>
    </location>
</feature>
<name>A0AAW1V5Y0_9CUCU</name>
<feature type="transmembrane region" description="Helical" evidence="9">
    <location>
        <begin position="173"/>
        <end position="195"/>
    </location>
</feature>
<evidence type="ECO:0000256" key="8">
    <source>
        <dbReference type="ARBA" id="ARBA00023180"/>
    </source>
</evidence>
<feature type="transmembrane region" description="Helical" evidence="9">
    <location>
        <begin position="356"/>
        <end position="377"/>
    </location>
</feature>
<dbReference type="FunFam" id="1.20.1250.20:FF:000218">
    <property type="entry name" value="facilitated trehalose transporter Tret1"/>
    <property type="match status" value="1"/>
</dbReference>
<evidence type="ECO:0000256" key="6">
    <source>
        <dbReference type="ARBA" id="ARBA00022989"/>
    </source>
</evidence>
<dbReference type="PANTHER" id="PTHR48021">
    <property type="match status" value="1"/>
</dbReference>
<dbReference type="PANTHER" id="PTHR48021:SF47">
    <property type="entry name" value="GH17672P"/>
    <property type="match status" value="1"/>
</dbReference>
<keyword evidence="8" id="KW-0325">Glycoprotein</keyword>
<organism evidence="11 12">
    <name type="scientific">Henosepilachna vigintioctopunctata</name>
    <dbReference type="NCBI Taxonomy" id="420089"/>
    <lineage>
        <taxon>Eukaryota</taxon>
        <taxon>Metazoa</taxon>
        <taxon>Ecdysozoa</taxon>
        <taxon>Arthropoda</taxon>
        <taxon>Hexapoda</taxon>
        <taxon>Insecta</taxon>
        <taxon>Pterygota</taxon>
        <taxon>Neoptera</taxon>
        <taxon>Endopterygota</taxon>
        <taxon>Coleoptera</taxon>
        <taxon>Polyphaga</taxon>
        <taxon>Cucujiformia</taxon>
        <taxon>Coccinelloidea</taxon>
        <taxon>Coccinellidae</taxon>
        <taxon>Epilachninae</taxon>
        <taxon>Epilachnini</taxon>
        <taxon>Henosepilachna</taxon>
    </lineage>
</organism>
<feature type="domain" description="Major facilitator superfamily (MFS) profile" evidence="10">
    <location>
        <begin position="19"/>
        <end position="440"/>
    </location>
</feature>
<dbReference type="InterPro" id="IPR020846">
    <property type="entry name" value="MFS_dom"/>
</dbReference>
<evidence type="ECO:0000313" key="12">
    <source>
        <dbReference type="Proteomes" id="UP001431783"/>
    </source>
</evidence>
<keyword evidence="2" id="KW-0813">Transport</keyword>
<dbReference type="PRINTS" id="PR00171">
    <property type="entry name" value="SUGRTRNSPORT"/>
</dbReference>
<dbReference type="GO" id="GO:0005886">
    <property type="term" value="C:plasma membrane"/>
    <property type="evidence" value="ECO:0007669"/>
    <property type="project" value="UniProtKB-SubCell"/>
</dbReference>
<feature type="transmembrane region" description="Helical" evidence="9">
    <location>
        <begin position="148"/>
        <end position="167"/>
    </location>
</feature>
<keyword evidence="4" id="KW-0762">Sugar transport</keyword>
<protein>
    <recommendedName>
        <fullName evidence="10">Major facilitator superfamily (MFS) profile domain-containing protein</fullName>
    </recommendedName>
</protein>
<dbReference type="EMBL" id="JARQZJ010000121">
    <property type="protein sequence ID" value="KAK9887702.1"/>
    <property type="molecule type" value="Genomic_DNA"/>
</dbReference>
<keyword evidence="5 9" id="KW-0812">Transmembrane</keyword>
<dbReference type="Gene3D" id="1.20.1250.20">
    <property type="entry name" value="MFS general substrate transporter like domains"/>
    <property type="match status" value="1"/>
</dbReference>
<reference evidence="11 12" key="1">
    <citation type="submission" date="2023-03" db="EMBL/GenBank/DDBJ databases">
        <title>Genome insight into feeding habits of ladybird beetles.</title>
        <authorList>
            <person name="Li H.-S."/>
            <person name="Huang Y.-H."/>
            <person name="Pang H."/>
        </authorList>
    </citation>
    <scope>NUCLEOTIDE SEQUENCE [LARGE SCALE GENOMIC DNA]</scope>
    <source>
        <strain evidence="11">SYSU_2023b</strain>
        <tissue evidence="11">Whole body</tissue>
    </source>
</reference>
<evidence type="ECO:0000256" key="3">
    <source>
        <dbReference type="ARBA" id="ARBA00022475"/>
    </source>
</evidence>
<dbReference type="InterPro" id="IPR036259">
    <property type="entry name" value="MFS_trans_sf"/>
</dbReference>
<feature type="transmembrane region" description="Helical" evidence="9">
    <location>
        <begin position="63"/>
        <end position="80"/>
    </location>
</feature>
<dbReference type="SUPFAM" id="SSF103473">
    <property type="entry name" value="MFS general substrate transporter"/>
    <property type="match status" value="1"/>
</dbReference>
<sequence length="457" mass="51376">MELWKTFAKLFGHHYSSFIVFVVSSCLFLSSMTVAWTSPVLVKLVGDQDNPLGRPISKEECDLLGSLLFIGAAIGPLLFIGSVEEFGRKRTLLLSALILPVTFGTLAFAKRIEIYFICRLLIGFNFGVTCSVQPVYVSEICTAKKRSVLMSFSTCFLILGSLSSYALGNFLSVVQFNSVIAIIALLFISIVAICCPESPYHVMRIEGKEKAREALRSIRQTTDIDKELLEIIDSIENEVRTSYLEIFESMQNFKPFVIATVLLLLQHLSGMIVLITYSQQIFMETNVPLSPYSCSIIMTVLQLGTSFFTPVLLKCNTFSRKTLLMFTFFGLAVCNLCISGYFHFGRTLVNLNWLPLVIIIMFVSVYNCGLDPIPWMLVGEIYPMNIKSVGSALSTTIFFLSSFPLLYSFNKFSIQFIFLACGFFNIFGFFYVNYVIVNTEGKTLRQIHKGFLHPTHA</sequence>
<evidence type="ECO:0000256" key="2">
    <source>
        <dbReference type="ARBA" id="ARBA00022448"/>
    </source>
</evidence>
<evidence type="ECO:0000256" key="5">
    <source>
        <dbReference type="ARBA" id="ARBA00022692"/>
    </source>
</evidence>
<comment type="subcellular location">
    <subcellularLocation>
        <location evidence="1">Cell membrane</location>
        <topology evidence="1">Multi-pass membrane protein</topology>
    </subcellularLocation>
</comment>
<dbReference type="Proteomes" id="UP001431783">
    <property type="component" value="Unassembled WGS sequence"/>
</dbReference>
<evidence type="ECO:0000256" key="9">
    <source>
        <dbReference type="SAM" id="Phobius"/>
    </source>
</evidence>
<dbReference type="InterPro" id="IPR050549">
    <property type="entry name" value="MFS_Trehalose_Transporter"/>
</dbReference>
<keyword evidence="3" id="KW-1003">Cell membrane</keyword>
<dbReference type="AlphaFoldDB" id="A0AAW1V5Y0"/>
<evidence type="ECO:0000256" key="4">
    <source>
        <dbReference type="ARBA" id="ARBA00022597"/>
    </source>
</evidence>
<dbReference type="PROSITE" id="PS51257">
    <property type="entry name" value="PROKAR_LIPOPROTEIN"/>
    <property type="match status" value="1"/>
</dbReference>
<evidence type="ECO:0000259" key="10">
    <source>
        <dbReference type="PROSITE" id="PS50850"/>
    </source>
</evidence>
<dbReference type="Pfam" id="PF00083">
    <property type="entry name" value="Sugar_tr"/>
    <property type="match status" value="1"/>
</dbReference>
<dbReference type="InterPro" id="IPR003663">
    <property type="entry name" value="Sugar/inositol_transpt"/>
</dbReference>
<feature type="transmembrane region" description="Helical" evidence="9">
    <location>
        <begin position="92"/>
        <end position="108"/>
    </location>
</feature>
<keyword evidence="12" id="KW-1185">Reference proteome</keyword>
<evidence type="ECO:0000256" key="1">
    <source>
        <dbReference type="ARBA" id="ARBA00004651"/>
    </source>
</evidence>
<feature type="transmembrane region" description="Helical" evidence="9">
    <location>
        <begin position="323"/>
        <end position="344"/>
    </location>
</feature>